<protein>
    <recommendedName>
        <fullName evidence="2">Band 7 domain-containing protein</fullName>
    </recommendedName>
</protein>
<keyword evidence="1" id="KW-0175">Coiled coil</keyword>
<gene>
    <name evidence="3" type="primary">4L372XY_156</name>
</gene>
<dbReference type="GeneID" id="55617327"/>
<evidence type="ECO:0000313" key="3">
    <source>
        <dbReference type="EMBL" id="QEG08871.1"/>
    </source>
</evidence>
<evidence type="ECO:0000256" key="1">
    <source>
        <dbReference type="SAM" id="Coils"/>
    </source>
</evidence>
<feature type="domain" description="Band 7" evidence="2">
    <location>
        <begin position="23"/>
        <end position="210"/>
    </location>
</feature>
<dbReference type="Pfam" id="PF01145">
    <property type="entry name" value="Band_7"/>
    <property type="match status" value="1"/>
</dbReference>
<dbReference type="RefSeq" id="YP_009846955.1">
    <property type="nucleotide sequence ID" value="NC_048772.1"/>
</dbReference>
<dbReference type="InterPro" id="IPR036013">
    <property type="entry name" value="Band_7/SPFH_dom_sf"/>
</dbReference>
<dbReference type="Gene3D" id="3.30.479.30">
    <property type="entry name" value="Band 7 domain"/>
    <property type="match status" value="1"/>
</dbReference>
<sequence>MKKIIGIAALVAMLSGCGQMVEVPPAHVGKIMTKDGYQPEEIGTSKFRLAPCWSYCDKLVLLDTSDRSTVESLSIFIPTDKLELAVDVRTTLSLNPTKTAALFGTISPVETGDKTLIPWEKVYATYAQQIVQAEVREYLSNYSIGQIASSMEKVNNDLRNILSKAIASRTPFDVRYVGVTRVQYPKIITDAQENAAQRREQIQQEEAQLQISKVKLERELQEARLQRQIDFEKAQGEAAAQKVQKEVVDDKVLELRRLENEREWINKWNGQLPTTSMGSAIPMVTLNNK</sequence>
<dbReference type="InterPro" id="IPR001107">
    <property type="entry name" value="Band_7"/>
</dbReference>
<dbReference type="Proteomes" id="UP000325103">
    <property type="component" value="Segment"/>
</dbReference>
<evidence type="ECO:0000313" key="4">
    <source>
        <dbReference type="Proteomes" id="UP000325103"/>
    </source>
</evidence>
<dbReference type="KEGG" id="vg:55617327"/>
<dbReference type="EMBL" id="MK813941">
    <property type="protein sequence ID" value="QEG08871.1"/>
    <property type="molecule type" value="Genomic_DNA"/>
</dbReference>
<keyword evidence="4" id="KW-1185">Reference proteome</keyword>
<name>A0A5B9NBP9_9CAUD</name>
<organism evidence="3 4">
    <name type="scientific">Aeromonas phage 4L372XY</name>
    <dbReference type="NCBI Taxonomy" id="2588520"/>
    <lineage>
        <taxon>Viruses</taxon>
        <taxon>Duplodnaviria</taxon>
        <taxon>Heunggongvirae</taxon>
        <taxon>Uroviricota</taxon>
        <taxon>Caudoviricetes</taxon>
        <taxon>Plateaulakevirus</taxon>
        <taxon>Plateaulakevirus pv4L372XY</taxon>
    </lineage>
</organism>
<feature type="coiled-coil region" evidence="1">
    <location>
        <begin position="188"/>
        <end position="226"/>
    </location>
</feature>
<accession>A0A5B9NBP9</accession>
<dbReference type="PROSITE" id="PS51257">
    <property type="entry name" value="PROKAR_LIPOPROTEIN"/>
    <property type="match status" value="1"/>
</dbReference>
<proteinExistence type="predicted"/>
<evidence type="ECO:0000259" key="2">
    <source>
        <dbReference type="Pfam" id="PF01145"/>
    </source>
</evidence>
<reference evidence="3 4" key="1">
    <citation type="submission" date="2019-04" db="EMBL/GenBank/DDBJ databases">
        <title>Nine Novel Phages from a Plateau Lake in Southwest China Provide Insights into Aeromonas Phage Diversity.</title>
        <authorList>
            <person name="Xiao W."/>
            <person name="Bai M."/>
            <person name="Wang Y."/>
            <person name="Cui X."/>
        </authorList>
    </citation>
    <scope>NUCLEOTIDE SEQUENCE [LARGE SCALE GENOMIC DNA]</scope>
</reference>